<name>A0A7J7D0F2_TRIWF</name>
<accession>A0A7J7D0F2</accession>
<evidence type="ECO:0000313" key="1">
    <source>
        <dbReference type="EMBL" id="KAF5739811.1"/>
    </source>
</evidence>
<protein>
    <submittedName>
        <fullName evidence="1">Glutamyl-tRNA reductase 1 chloroplastic-like</fullName>
    </submittedName>
</protein>
<gene>
    <name evidence="1" type="ORF">HS088_TW12G01022</name>
</gene>
<dbReference type="Proteomes" id="UP000593562">
    <property type="component" value="Unassembled WGS sequence"/>
</dbReference>
<reference evidence="1 2" key="1">
    <citation type="journal article" date="2020" name="Nat. Commun.">
        <title>Genome of Tripterygium wilfordii and identification of cytochrome P450 involved in triptolide biosynthesis.</title>
        <authorList>
            <person name="Tu L."/>
            <person name="Su P."/>
            <person name="Zhang Z."/>
            <person name="Gao L."/>
            <person name="Wang J."/>
            <person name="Hu T."/>
            <person name="Zhou J."/>
            <person name="Zhang Y."/>
            <person name="Zhao Y."/>
            <person name="Liu Y."/>
            <person name="Song Y."/>
            <person name="Tong Y."/>
            <person name="Lu Y."/>
            <person name="Yang J."/>
            <person name="Xu C."/>
            <person name="Jia M."/>
            <person name="Peters R.J."/>
            <person name="Huang L."/>
            <person name="Gao W."/>
        </authorList>
    </citation>
    <scope>NUCLEOTIDE SEQUENCE [LARGE SCALE GENOMIC DNA]</scope>
    <source>
        <strain evidence="2">cv. XIE 37</strain>
        <tissue evidence="1">Leaf</tissue>
    </source>
</reference>
<sequence>MAVASGFATTLAGAKLETLLLNSSKSSSSSAAAALRGHSSNQVRLLCKPTRNCRRALVQRGGIRCDVSASDVTVESGKVDPSNASTISALEQLKISGADSMFSFVGFSILMCSVKCLDFVFRVLR</sequence>
<dbReference type="AlphaFoldDB" id="A0A7J7D0F2"/>
<evidence type="ECO:0000313" key="2">
    <source>
        <dbReference type="Proteomes" id="UP000593562"/>
    </source>
</evidence>
<proteinExistence type="predicted"/>
<organism evidence="1 2">
    <name type="scientific">Tripterygium wilfordii</name>
    <name type="common">Thunder God vine</name>
    <dbReference type="NCBI Taxonomy" id="458696"/>
    <lineage>
        <taxon>Eukaryota</taxon>
        <taxon>Viridiplantae</taxon>
        <taxon>Streptophyta</taxon>
        <taxon>Embryophyta</taxon>
        <taxon>Tracheophyta</taxon>
        <taxon>Spermatophyta</taxon>
        <taxon>Magnoliopsida</taxon>
        <taxon>eudicotyledons</taxon>
        <taxon>Gunneridae</taxon>
        <taxon>Pentapetalae</taxon>
        <taxon>rosids</taxon>
        <taxon>fabids</taxon>
        <taxon>Celastrales</taxon>
        <taxon>Celastraceae</taxon>
        <taxon>Tripterygium</taxon>
    </lineage>
</organism>
<dbReference type="EMBL" id="JAAARO010000012">
    <property type="protein sequence ID" value="KAF5739811.1"/>
    <property type="molecule type" value="Genomic_DNA"/>
</dbReference>
<comment type="caution">
    <text evidence="1">The sequence shown here is derived from an EMBL/GenBank/DDBJ whole genome shotgun (WGS) entry which is preliminary data.</text>
</comment>
<dbReference type="InParanoid" id="A0A7J7D0F2"/>
<keyword evidence="2" id="KW-1185">Reference proteome</keyword>